<keyword evidence="5" id="KW-0552">Olfaction</keyword>
<organism evidence="11">
    <name type="scientific">Aulacocentrum confusum</name>
    <dbReference type="NCBI Taxonomy" id="2767324"/>
    <lineage>
        <taxon>Eukaryota</taxon>
        <taxon>Metazoa</taxon>
        <taxon>Ecdysozoa</taxon>
        <taxon>Arthropoda</taxon>
        <taxon>Hexapoda</taxon>
        <taxon>Insecta</taxon>
        <taxon>Pterygota</taxon>
        <taxon>Neoptera</taxon>
        <taxon>Endopterygota</taxon>
        <taxon>Hymenoptera</taxon>
        <taxon>Apocrita</taxon>
        <taxon>Ichneumonoidea</taxon>
        <taxon>Braconidae</taxon>
        <taxon>Macrocentrinae</taxon>
        <taxon>Aulacocentrum</taxon>
    </lineage>
</organism>
<dbReference type="GO" id="GO:0007165">
    <property type="term" value="P:signal transduction"/>
    <property type="evidence" value="ECO:0007669"/>
    <property type="project" value="UniProtKB-KW"/>
</dbReference>
<name>A0A7G8Z9B1_9HYME</name>
<evidence type="ECO:0000256" key="2">
    <source>
        <dbReference type="ARBA" id="ARBA00022475"/>
    </source>
</evidence>
<keyword evidence="4 10" id="KW-0812">Transmembrane</keyword>
<dbReference type="EMBL" id="MT671032">
    <property type="protein sequence ID" value="QNL15036.1"/>
    <property type="molecule type" value="mRNA"/>
</dbReference>
<evidence type="ECO:0000256" key="3">
    <source>
        <dbReference type="ARBA" id="ARBA00022606"/>
    </source>
</evidence>
<keyword evidence="8 11" id="KW-0675">Receptor</keyword>
<keyword evidence="3" id="KW-0716">Sensory transduction</keyword>
<evidence type="ECO:0000256" key="10">
    <source>
        <dbReference type="SAM" id="Phobius"/>
    </source>
</evidence>
<keyword evidence="6 10" id="KW-1133">Transmembrane helix</keyword>
<keyword evidence="2" id="KW-1003">Cell membrane</keyword>
<gene>
    <name evidence="11" type="primary">OR92</name>
</gene>
<evidence type="ECO:0000256" key="5">
    <source>
        <dbReference type="ARBA" id="ARBA00022725"/>
    </source>
</evidence>
<sequence length="233" mass="27225">MMIYRKDAGKLHQNLDPKFLELLKIPQLPRILLNDVSSFRWLCKILNSFIYLSVAVFIMTPLISMANQQFHQIHPIKNMFVIPGAYPWKISPNGLFYKIHFIVESASIIFAFLVSGGIDSLFTLYIFQISGQLREMSYRITHTNSKTTGHKKIIRECILQHEVLMQCRDIYFFLFFQSQKYKEAVYGSHWQSNKNFMTSIIIMLGQRPLILTACKFSIVSIDIFVKVKPIQNF</sequence>
<accession>A0A7G8Z9B1</accession>
<evidence type="ECO:0000256" key="6">
    <source>
        <dbReference type="ARBA" id="ARBA00022989"/>
    </source>
</evidence>
<proteinExistence type="evidence at transcript level"/>
<dbReference type="GO" id="GO:0004984">
    <property type="term" value="F:olfactory receptor activity"/>
    <property type="evidence" value="ECO:0007669"/>
    <property type="project" value="InterPro"/>
</dbReference>
<evidence type="ECO:0000256" key="8">
    <source>
        <dbReference type="ARBA" id="ARBA00023170"/>
    </source>
</evidence>
<protein>
    <submittedName>
        <fullName evidence="11">Olfactory receptor 92</fullName>
    </submittedName>
</protein>
<evidence type="ECO:0000256" key="1">
    <source>
        <dbReference type="ARBA" id="ARBA00004651"/>
    </source>
</evidence>
<evidence type="ECO:0000313" key="11">
    <source>
        <dbReference type="EMBL" id="QNL15036.1"/>
    </source>
</evidence>
<feature type="transmembrane region" description="Helical" evidence="10">
    <location>
        <begin position="49"/>
        <end position="70"/>
    </location>
</feature>
<keyword evidence="9" id="KW-0807">Transducer</keyword>
<dbReference type="PANTHER" id="PTHR21137">
    <property type="entry name" value="ODORANT RECEPTOR"/>
    <property type="match status" value="1"/>
</dbReference>
<dbReference type="InterPro" id="IPR004117">
    <property type="entry name" value="7tm6_olfct_rcpt"/>
</dbReference>
<dbReference type="GO" id="GO:0005549">
    <property type="term" value="F:odorant binding"/>
    <property type="evidence" value="ECO:0007669"/>
    <property type="project" value="InterPro"/>
</dbReference>
<evidence type="ECO:0000256" key="4">
    <source>
        <dbReference type="ARBA" id="ARBA00022692"/>
    </source>
</evidence>
<comment type="subcellular location">
    <subcellularLocation>
        <location evidence="1">Cell membrane</location>
        <topology evidence="1">Multi-pass membrane protein</topology>
    </subcellularLocation>
</comment>
<reference evidence="11" key="1">
    <citation type="submission" date="2020-06" db="EMBL/GenBank/DDBJ databases">
        <authorList>
            <person name="Sheng S."/>
        </authorList>
    </citation>
    <scope>NUCLEOTIDE SEQUENCE</scope>
    <source>
        <tissue evidence="11">Antenna</tissue>
    </source>
</reference>
<dbReference type="Pfam" id="PF02949">
    <property type="entry name" value="7tm_6"/>
    <property type="match status" value="1"/>
</dbReference>
<keyword evidence="7 10" id="KW-0472">Membrane</keyword>
<evidence type="ECO:0000256" key="7">
    <source>
        <dbReference type="ARBA" id="ARBA00023136"/>
    </source>
</evidence>
<dbReference type="GO" id="GO:0005886">
    <property type="term" value="C:plasma membrane"/>
    <property type="evidence" value="ECO:0007669"/>
    <property type="project" value="UniProtKB-SubCell"/>
</dbReference>
<evidence type="ECO:0000256" key="9">
    <source>
        <dbReference type="ARBA" id="ARBA00023224"/>
    </source>
</evidence>
<dbReference type="PANTHER" id="PTHR21137:SF35">
    <property type="entry name" value="ODORANT RECEPTOR 19A-RELATED"/>
    <property type="match status" value="1"/>
</dbReference>
<feature type="transmembrane region" description="Helical" evidence="10">
    <location>
        <begin position="106"/>
        <end position="127"/>
    </location>
</feature>
<dbReference type="AlphaFoldDB" id="A0A7G8Z9B1"/>